<sequence length="181" mass="20260">LINWFFLFVTLQVPMPVVTVDPAKVNTIPYELGEEETMEFTITNHGLIRADDVRFALPLNHPYLNFNMTVDEIGSVPANTSIKVSILVTLKNTRKKRSFAAASVCGMAVLYDYICGSKQTRNLDITLTREYPGRPPLPCGGGSGGRRGGSRGGGEVSCEYSITVYKFWGKFWYRIWIINNI</sequence>
<evidence type="ECO:0000313" key="2">
    <source>
        <dbReference type="EMBL" id="OPL20743.1"/>
    </source>
</evidence>
<dbReference type="AlphaFoldDB" id="A0A3R5TH69"/>
<dbReference type="EMBL" id="KV601267">
    <property type="protein sequence ID" value="OPL20743.1"/>
    <property type="molecule type" value="Genomic_DNA"/>
</dbReference>
<evidence type="ECO:0000313" key="3">
    <source>
        <dbReference type="Proteomes" id="UP000266721"/>
    </source>
</evidence>
<protein>
    <submittedName>
        <fullName evidence="2">Uncharacterized protein</fullName>
    </submittedName>
</protein>
<accession>A0A3R5TH69</accession>
<proteinExistence type="predicted"/>
<name>A0A3R5TH69_MYTGA</name>
<keyword evidence="3" id="KW-1185">Reference proteome</keyword>
<gene>
    <name evidence="2" type="ORF">AM593_09130</name>
</gene>
<dbReference type="Proteomes" id="UP000266721">
    <property type="component" value="Unassembled WGS sequence"/>
</dbReference>
<keyword evidence="1" id="KW-0732">Signal</keyword>
<feature type="signal peptide" evidence="1">
    <location>
        <begin position="1"/>
        <end position="19"/>
    </location>
</feature>
<organism evidence="2 3">
    <name type="scientific">Mytilus galloprovincialis</name>
    <name type="common">Mediterranean mussel</name>
    <dbReference type="NCBI Taxonomy" id="29158"/>
    <lineage>
        <taxon>Eukaryota</taxon>
        <taxon>Metazoa</taxon>
        <taxon>Spiralia</taxon>
        <taxon>Lophotrochozoa</taxon>
        <taxon>Mollusca</taxon>
        <taxon>Bivalvia</taxon>
        <taxon>Autobranchia</taxon>
        <taxon>Pteriomorphia</taxon>
        <taxon>Mytilida</taxon>
        <taxon>Mytiloidea</taxon>
        <taxon>Mytilidae</taxon>
        <taxon>Mytilinae</taxon>
        <taxon>Mytilus</taxon>
    </lineage>
</organism>
<feature type="non-terminal residue" evidence="2">
    <location>
        <position position="1"/>
    </location>
</feature>
<feature type="chain" id="PRO_5018608028" evidence="1">
    <location>
        <begin position="20"/>
        <end position="181"/>
    </location>
</feature>
<reference evidence="2 3" key="1">
    <citation type="journal article" date="2016" name="PLoS ONE">
        <title>A First Insight into the Genome of the Filter-Feeder Mussel Mytilus galloprovincialis.</title>
        <authorList>
            <person name="Murgarella M."/>
            <person name="Puiu D."/>
            <person name="Novoa B."/>
            <person name="Figueras A."/>
            <person name="Posada D."/>
            <person name="Canchaya C."/>
        </authorList>
    </citation>
    <scope>NUCLEOTIDE SEQUENCE [LARGE SCALE GENOMIC DNA]</scope>
    <source>
        <tissue evidence="2">Muscle</tissue>
    </source>
</reference>
<evidence type="ECO:0000256" key="1">
    <source>
        <dbReference type="SAM" id="SignalP"/>
    </source>
</evidence>